<feature type="coiled-coil region" evidence="1">
    <location>
        <begin position="29"/>
        <end position="63"/>
    </location>
</feature>
<sequence>MTILDILSPSRRTKSSDTVLAPSIPDADSQYLFEEVVQLRRQAAQLEDDKQKLATENVKLLARLRITEGGNRARSKSILSIPADTSLSHIPSPPPSSPDVSIAASSSSLRSFLNSVEDVTDDSSKEPCETKCSEDVFAGDSHRGQSRQELLLALTAKTRAKDNLEVALCSQETMSQQLLVELLLMRKEVRTLHVKMETKNTLLTMVNDLHRSRRGELEVSNEKSTNQLLIQLLTLRRLKSQHLVDTTASKHQAPTSFPVSDPSTTRDINELEILRLSEAELRAEKESLLLSLLELIGMYKESPKRGEEPPINELVLGLVMAWKASQQRREARQKSKPKRNSVVNQRTNTPPKRFPLPSRFTAPQRKVQTPPLEPQVENVRPDAFAAFRRHYTYTNNDKKSTLPNSHIQALYKSESSSPRTYFSLPSSHKPQYLDGAIRGRKVFNLHNDTVSPSIMQGSGLAYLRWRPQ</sequence>
<keyword evidence="4" id="KW-1185">Reference proteome</keyword>
<dbReference type="HOGENOM" id="CLU_584181_0_0_1"/>
<evidence type="ECO:0000313" key="4">
    <source>
        <dbReference type="Proteomes" id="UP000054279"/>
    </source>
</evidence>
<proteinExistence type="predicted"/>
<keyword evidence="1" id="KW-0175">Coiled coil</keyword>
<organism evidence="3 4">
    <name type="scientific">Sphaerobolus stellatus (strain SS14)</name>
    <dbReference type="NCBI Taxonomy" id="990650"/>
    <lineage>
        <taxon>Eukaryota</taxon>
        <taxon>Fungi</taxon>
        <taxon>Dikarya</taxon>
        <taxon>Basidiomycota</taxon>
        <taxon>Agaricomycotina</taxon>
        <taxon>Agaricomycetes</taxon>
        <taxon>Phallomycetidae</taxon>
        <taxon>Geastrales</taxon>
        <taxon>Sphaerobolaceae</taxon>
        <taxon>Sphaerobolus</taxon>
    </lineage>
</organism>
<gene>
    <name evidence="3" type="ORF">M422DRAFT_69500</name>
</gene>
<feature type="compositionally biased region" description="Polar residues" evidence="2">
    <location>
        <begin position="341"/>
        <end position="350"/>
    </location>
</feature>
<dbReference type="Proteomes" id="UP000054279">
    <property type="component" value="Unassembled WGS sequence"/>
</dbReference>
<feature type="region of interest" description="Disordered" evidence="2">
    <location>
        <begin position="326"/>
        <end position="359"/>
    </location>
</feature>
<accession>A0A0C9VHR6</accession>
<evidence type="ECO:0000256" key="2">
    <source>
        <dbReference type="SAM" id="MobiDB-lite"/>
    </source>
</evidence>
<protein>
    <submittedName>
        <fullName evidence="3">Uncharacterized protein</fullName>
    </submittedName>
</protein>
<name>A0A0C9VHR6_SPHS4</name>
<dbReference type="AlphaFoldDB" id="A0A0C9VHR6"/>
<dbReference type="EMBL" id="KN837172">
    <property type="protein sequence ID" value="KIJ37090.1"/>
    <property type="molecule type" value="Genomic_DNA"/>
</dbReference>
<evidence type="ECO:0000313" key="3">
    <source>
        <dbReference type="EMBL" id="KIJ37090.1"/>
    </source>
</evidence>
<evidence type="ECO:0000256" key="1">
    <source>
        <dbReference type="SAM" id="Coils"/>
    </source>
</evidence>
<reference evidence="3 4" key="1">
    <citation type="submission" date="2014-06" db="EMBL/GenBank/DDBJ databases">
        <title>Evolutionary Origins and Diversification of the Mycorrhizal Mutualists.</title>
        <authorList>
            <consortium name="DOE Joint Genome Institute"/>
            <consortium name="Mycorrhizal Genomics Consortium"/>
            <person name="Kohler A."/>
            <person name="Kuo A."/>
            <person name="Nagy L.G."/>
            <person name="Floudas D."/>
            <person name="Copeland A."/>
            <person name="Barry K.W."/>
            <person name="Cichocki N."/>
            <person name="Veneault-Fourrey C."/>
            <person name="LaButti K."/>
            <person name="Lindquist E.A."/>
            <person name="Lipzen A."/>
            <person name="Lundell T."/>
            <person name="Morin E."/>
            <person name="Murat C."/>
            <person name="Riley R."/>
            <person name="Ohm R."/>
            <person name="Sun H."/>
            <person name="Tunlid A."/>
            <person name="Henrissat B."/>
            <person name="Grigoriev I.V."/>
            <person name="Hibbett D.S."/>
            <person name="Martin F."/>
        </authorList>
    </citation>
    <scope>NUCLEOTIDE SEQUENCE [LARGE SCALE GENOMIC DNA]</scope>
    <source>
        <strain evidence="3 4">SS14</strain>
    </source>
</reference>